<keyword evidence="5" id="KW-0804">Transcription</keyword>
<organism evidence="10 11">
    <name type="scientific">Methylocella tundrae</name>
    <dbReference type="NCBI Taxonomy" id="227605"/>
    <lineage>
        <taxon>Bacteria</taxon>
        <taxon>Pseudomonadati</taxon>
        <taxon>Pseudomonadota</taxon>
        <taxon>Alphaproteobacteria</taxon>
        <taxon>Hyphomicrobiales</taxon>
        <taxon>Beijerinckiaceae</taxon>
        <taxon>Methylocella</taxon>
    </lineage>
</organism>
<dbReference type="Proteomes" id="UP000485880">
    <property type="component" value="Unassembled WGS sequence"/>
</dbReference>
<name>A0A8B6MAA3_METTU</name>
<reference evidence="10 11" key="1">
    <citation type="submission" date="2019-05" db="EMBL/GenBank/DDBJ databases">
        <authorList>
            <person name="Farhan Ul Haque M."/>
        </authorList>
    </citation>
    <scope>NUCLEOTIDE SEQUENCE [LARGE SCALE GENOMIC DNA]</scope>
    <source>
        <strain evidence="10">2</strain>
    </source>
</reference>
<dbReference type="InterPro" id="IPR039420">
    <property type="entry name" value="WalR-like"/>
</dbReference>
<dbReference type="FunFam" id="1.10.10.10:FF:000005">
    <property type="entry name" value="Two-component system response regulator"/>
    <property type="match status" value="1"/>
</dbReference>
<evidence type="ECO:0000313" key="10">
    <source>
        <dbReference type="EMBL" id="VTZ51943.1"/>
    </source>
</evidence>
<evidence type="ECO:0000256" key="1">
    <source>
        <dbReference type="ARBA" id="ARBA00022553"/>
    </source>
</evidence>
<dbReference type="SMART" id="SM00862">
    <property type="entry name" value="Trans_reg_C"/>
    <property type="match status" value="1"/>
</dbReference>
<feature type="modified residue" description="4-aspartylphosphate" evidence="6">
    <location>
        <position position="66"/>
    </location>
</feature>
<dbReference type="AlphaFoldDB" id="A0A8B6MAA3"/>
<dbReference type="SMART" id="SM00448">
    <property type="entry name" value="REC"/>
    <property type="match status" value="1"/>
</dbReference>
<evidence type="ECO:0000256" key="4">
    <source>
        <dbReference type="ARBA" id="ARBA00023125"/>
    </source>
</evidence>
<gene>
    <name evidence="10" type="primary">mprA</name>
    <name evidence="10" type="ORF">MPC4_60032</name>
</gene>
<evidence type="ECO:0000256" key="7">
    <source>
        <dbReference type="PROSITE-ProRule" id="PRU01091"/>
    </source>
</evidence>
<dbReference type="PANTHER" id="PTHR48111:SF76">
    <property type="entry name" value="TWO-COMPONENT RESPONSE REGULATOR"/>
    <property type="match status" value="1"/>
</dbReference>
<feature type="domain" description="Response regulatory" evidence="8">
    <location>
        <begin position="17"/>
        <end position="131"/>
    </location>
</feature>
<dbReference type="SUPFAM" id="SSF52172">
    <property type="entry name" value="CheY-like"/>
    <property type="match status" value="1"/>
</dbReference>
<dbReference type="PROSITE" id="PS50110">
    <property type="entry name" value="RESPONSE_REGULATORY"/>
    <property type="match status" value="1"/>
</dbReference>
<dbReference type="PANTHER" id="PTHR48111">
    <property type="entry name" value="REGULATOR OF RPOS"/>
    <property type="match status" value="1"/>
</dbReference>
<keyword evidence="4 7" id="KW-0238">DNA-binding</keyword>
<evidence type="ECO:0000256" key="3">
    <source>
        <dbReference type="ARBA" id="ARBA00023015"/>
    </source>
</evidence>
<dbReference type="GO" id="GO:0005829">
    <property type="term" value="C:cytosol"/>
    <property type="evidence" value="ECO:0007669"/>
    <property type="project" value="TreeGrafter"/>
</dbReference>
<dbReference type="Gene3D" id="6.10.250.690">
    <property type="match status" value="1"/>
</dbReference>
<dbReference type="Gene3D" id="1.10.10.10">
    <property type="entry name" value="Winged helix-like DNA-binding domain superfamily/Winged helix DNA-binding domain"/>
    <property type="match status" value="1"/>
</dbReference>
<dbReference type="InterPro" id="IPR036388">
    <property type="entry name" value="WH-like_DNA-bd_sf"/>
</dbReference>
<evidence type="ECO:0000256" key="6">
    <source>
        <dbReference type="PROSITE-ProRule" id="PRU00169"/>
    </source>
</evidence>
<dbReference type="Pfam" id="PF00486">
    <property type="entry name" value="Trans_reg_C"/>
    <property type="match status" value="1"/>
</dbReference>
<evidence type="ECO:0000256" key="2">
    <source>
        <dbReference type="ARBA" id="ARBA00023012"/>
    </source>
</evidence>
<accession>A0A8B6MAA3</accession>
<keyword evidence="3" id="KW-0805">Transcription regulation</keyword>
<evidence type="ECO:0000256" key="5">
    <source>
        <dbReference type="ARBA" id="ARBA00023163"/>
    </source>
</evidence>
<comment type="caution">
    <text evidence="10">The sequence shown here is derived from an EMBL/GenBank/DDBJ whole genome shotgun (WGS) entry which is preliminary data.</text>
</comment>
<dbReference type="GO" id="GO:0032993">
    <property type="term" value="C:protein-DNA complex"/>
    <property type="evidence" value="ECO:0007669"/>
    <property type="project" value="TreeGrafter"/>
</dbReference>
<keyword evidence="1 6" id="KW-0597">Phosphoprotein</keyword>
<proteinExistence type="predicted"/>
<dbReference type="GO" id="GO:0000976">
    <property type="term" value="F:transcription cis-regulatory region binding"/>
    <property type="evidence" value="ECO:0007669"/>
    <property type="project" value="TreeGrafter"/>
</dbReference>
<dbReference type="PROSITE" id="PS51755">
    <property type="entry name" value="OMPR_PHOB"/>
    <property type="match status" value="1"/>
</dbReference>
<evidence type="ECO:0000259" key="9">
    <source>
        <dbReference type="PROSITE" id="PS51755"/>
    </source>
</evidence>
<dbReference type="InterPro" id="IPR001789">
    <property type="entry name" value="Sig_transdc_resp-reg_receiver"/>
</dbReference>
<keyword evidence="2" id="KW-0902">Two-component regulatory system</keyword>
<dbReference type="GO" id="GO:0000156">
    <property type="term" value="F:phosphorelay response regulator activity"/>
    <property type="evidence" value="ECO:0007669"/>
    <property type="project" value="TreeGrafter"/>
</dbReference>
<evidence type="ECO:0000259" key="8">
    <source>
        <dbReference type="PROSITE" id="PS50110"/>
    </source>
</evidence>
<dbReference type="EMBL" id="CABFMQ020000120">
    <property type="protein sequence ID" value="VTZ51943.1"/>
    <property type="molecule type" value="Genomic_DNA"/>
</dbReference>
<dbReference type="RefSeq" id="WP_174513638.1">
    <property type="nucleotide sequence ID" value="NZ_CABFMQ020000120.1"/>
</dbReference>
<dbReference type="Gene3D" id="3.40.50.2300">
    <property type="match status" value="1"/>
</dbReference>
<dbReference type="GO" id="GO:0006355">
    <property type="term" value="P:regulation of DNA-templated transcription"/>
    <property type="evidence" value="ECO:0007669"/>
    <property type="project" value="InterPro"/>
</dbReference>
<keyword evidence="11" id="KW-1185">Reference proteome</keyword>
<dbReference type="CDD" id="cd00383">
    <property type="entry name" value="trans_reg_C"/>
    <property type="match status" value="1"/>
</dbReference>
<feature type="DNA-binding region" description="OmpR/PhoB-type" evidence="7">
    <location>
        <begin position="139"/>
        <end position="237"/>
    </location>
</feature>
<dbReference type="Pfam" id="PF00072">
    <property type="entry name" value="Response_reg"/>
    <property type="match status" value="1"/>
</dbReference>
<evidence type="ECO:0000313" key="11">
    <source>
        <dbReference type="Proteomes" id="UP000485880"/>
    </source>
</evidence>
<sequence>MADLEKVPEVRGREQRPLLLIEDEPAMALEIESELANLGYFVMAVATQAEALEIVHSADPALLIVDRLLFGADSLSMIRTLRAEGNKTPVLFLSALGSVDERIRGLKAGGDDYLTKPFAMEELVARVEALLRRSTEAAATTVRLGPLQIDLVTRAAWRGERPLELLPTEFKLLEYFMRRPRQTVTRAMLLEDIWRYRFMPETNVVDVHVGKLRRKMDSAGEPPLIRSVRGAGFILDVQC</sequence>
<feature type="domain" description="OmpR/PhoB-type" evidence="9">
    <location>
        <begin position="139"/>
        <end position="237"/>
    </location>
</feature>
<dbReference type="InterPro" id="IPR011006">
    <property type="entry name" value="CheY-like_superfamily"/>
</dbReference>
<protein>
    <submittedName>
        <fullName evidence="10">Response regulator MprA</fullName>
    </submittedName>
</protein>
<dbReference type="InterPro" id="IPR001867">
    <property type="entry name" value="OmpR/PhoB-type_DNA-bd"/>
</dbReference>